<evidence type="ECO:0000313" key="2">
    <source>
        <dbReference type="EMBL" id="QTF08422.1"/>
    </source>
</evidence>
<dbReference type="Proteomes" id="UP000671960">
    <property type="component" value="Chromosome"/>
</dbReference>
<dbReference type="InterPro" id="IPR041129">
    <property type="entry name" value="CdiI_2"/>
</dbReference>
<name>A0ABX7UVP8_9GAMM</name>
<accession>A0ABX7UVP8</accession>
<protein>
    <recommendedName>
        <fullName evidence="1">CdiI immunity protein domain-containing protein</fullName>
    </recommendedName>
</protein>
<organism evidence="2 3">
    <name type="scientific">Brenneria izadpanahii</name>
    <dbReference type="NCBI Taxonomy" id="2722756"/>
    <lineage>
        <taxon>Bacteria</taxon>
        <taxon>Pseudomonadati</taxon>
        <taxon>Pseudomonadota</taxon>
        <taxon>Gammaproteobacteria</taxon>
        <taxon>Enterobacterales</taxon>
        <taxon>Pectobacteriaceae</taxon>
        <taxon>Brenneria</taxon>
    </lineage>
</organism>
<dbReference type="EMBL" id="CP050854">
    <property type="protein sequence ID" value="QTF08422.1"/>
    <property type="molecule type" value="Genomic_DNA"/>
</dbReference>
<feature type="domain" description="CdiI immunity protein" evidence="1">
    <location>
        <begin position="7"/>
        <end position="95"/>
    </location>
</feature>
<reference evidence="2 3" key="1">
    <citation type="submission" date="2020-03" db="EMBL/GenBank/DDBJ databases">
        <authorList>
            <person name="Bakhshi Ganjeh M."/>
        </authorList>
    </citation>
    <scope>NUCLEOTIDE SEQUENCE [LARGE SCALE GENOMIC DNA]</scope>
    <source>
        <strain evidence="3">Iran 50</strain>
    </source>
</reference>
<dbReference type="RefSeq" id="WP_208231047.1">
    <property type="nucleotide sequence ID" value="NZ_CP050854.1"/>
</dbReference>
<evidence type="ECO:0000259" key="1">
    <source>
        <dbReference type="Pfam" id="PF18593"/>
    </source>
</evidence>
<evidence type="ECO:0000313" key="3">
    <source>
        <dbReference type="Proteomes" id="UP000671960"/>
    </source>
</evidence>
<proteinExistence type="predicted"/>
<sequence length="105" mass="12263">MFIKNKARELDNLICNYFGLDYDLIDDSEELQPKIDAYNERSGRAMQQALLDDIEELLSLGDLLDSTFHDVYGEYFDPALWGTTPREFLLLVREQVTLQLKKENN</sequence>
<dbReference type="Pfam" id="PF18593">
    <property type="entry name" value="CdiI_2"/>
    <property type="match status" value="1"/>
</dbReference>
<gene>
    <name evidence="2" type="ORF">HC231_11255</name>
</gene>
<keyword evidence="3" id="KW-1185">Reference proteome</keyword>